<feature type="region of interest" description="Disordered" evidence="1">
    <location>
        <begin position="38"/>
        <end position="76"/>
    </location>
</feature>
<sequence length="76" mass="8214">MFSWQRLEAGFGLKRPAAAPRPSGAGALHVALRNSPAARGIRSRSKSFTSRAAVTPAKARTSRYRHYSPGALRNAH</sequence>
<dbReference type="RefSeq" id="WP_036106585.1">
    <property type="nucleotide sequence ID" value="NZ_JAJA02000001.1"/>
</dbReference>
<name>A0A108UCM3_9GAMM</name>
<evidence type="ECO:0000313" key="2">
    <source>
        <dbReference type="EMBL" id="KWS06465.1"/>
    </source>
</evidence>
<comment type="caution">
    <text evidence="2">The sequence shown here is derived from an EMBL/GenBank/DDBJ whole genome shotgun (WGS) entry which is preliminary data.</text>
</comment>
<protein>
    <submittedName>
        <fullName evidence="2">Uncharacterized protein</fullName>
    </submittedName>
</protein>
<dbReference type="EMBL" id="JAJA02000001">
    <property type="protein sequence ID" value="KWS06465.1"/>
    <property type="molecule type" value="Genomic_DNA"/>
</dbReference>
<evidence type="ECO:0000256" key="1">
    <source>
        <dbReference type="SAM" id="MobiDB-lite"/>
    </source>
</evidence>
<dbReference type="AlphaFoldDB" id="A0A108UCM3"/>
<evidence type="ECO:0000313" key="3">
    <source>
        <dbReference type="Proteomes" id="UP000023435"/>
    </source>
</evidence>
<proteinExistence type="predicted"/>
<organism evidence="2 3">
    <name type="scientific">Lysobacter capsici AZ78</name>
    <dbReference type="NCBI Taxonomy" id="1444315"/>
    <lineage>
        <taxon>Bacteria</taxon>
        <taxon>Pseudomonadati</taxon>
        <taxon>Pseudomonadota</taxon>
        <taxon>Gammaproteobacteria</taxon>
        <taxon>Lysobacterales</taxon>
        <taxon>Lysobacteraceae</taxon>
        <taxon>Lysobacter</taxon>
    </lineage>
</organism>
<accession>A0A108UCM3</accession>
<dbReference type="Proteomes" id="UP000023435">
    <property type="component" value="Unassembled WGS sequence"/>
</dbReference>
<gene>
    <name evidence="2" type="ORF">AZ78_4021</name>
</gene>
<reference evidence="2 3" key="1">
    <citation type="journal article" date="2014" name="Genome Announc.">
        <title>Draft Genome Sequence of Lysobacter capsici AZ78, a Bacterium Antagonistic to Plant-Pathogenic Oomycetes.</title>
        <authorList>
            <person name="Puopolo G."/>
            <person name="Sonego P."/>
            <person name="Engelen K."/>
            <person name="Pertot I."/>
        </authorList>
    </citation>
    <scope>NUCLEOTIDE SEQUENCE [LARGE SCALE GENOMIC DNA]</scope>
    <source>
        <strain evidence="2 3">AZ78</strain>
    </source>
</reference>
<keyword evidence="3" id="KW-1185">Reference proteome</keyword>